<proteinExistence type="predicted"/>
<gene>
    <name evidence="2" type="ORF">HF325_000247</name>
</gene>
<evidence type="ECO:0000313" key="2">
    <source>
        <dbReference type="EMBL" id="KAF8004790.1"/>
    </source>
</evidence>
<dbReference type="Proteomes" id="UP000649328">
    <property type="component" value="Unassembled WGS sequence"/>
</dbReference>
<evidence type="ECO:0000313" key="3">
    <source>
        <dbReference type="Proteomes" id="UP000649328"/>
    </source>
</evidence>
<feature type="compositionally biased region" description="Low complexity" evidence="1">
    <location>
        <begin position="62"/>
        <end position="82"/>
    </location>
</feature>
<protein>
    <submittedName>
        <fullName evidence="2">Uncharacterized protein</fullName>
    </submittedName>
</protein>
<evidence type="ECO:0000256" key="1">
    <source>
        <dbReference type="SAM" id="MobiDB-lite"/>
    </source>
</evidence>
<feature type="region of interest" description="Disordered" evidence="1">
    <location>
        <begin position="34"/>
        <end position="82"/>
    </location>
</feature>
<feature type="compositionally biased region" description="Polar residues" evidence="1">
    <location>
        <begin position="34"/>
        <end position="44"/>
    </location>
</feature>
<dbReference type="EMBL" id="JACBPP010000001">
    <property type="protein sequence ID" value="KAF8004790.1"/>
    <property type="molecule type" value="Genomic_DNA"/>
</dbReference>
<sequence length="82" mass="8846">MTRRFPLSHFHQTPLALSESSAVNPFSIAELFGQSETPAETRTGNPARARTSAGLNEDRRQTPSVVESPVTRSPSSSSSDES</sequence>
<comment type="caution">
    <text evidence="2">The sequence shown here is derived from an EMBL/GenBank/DDBJ whole genome shotgun (WGS) entry which is preliminary data.</text>
</comment>
<name>A0A8H7GVY9_9ASCO</name>
<accession>A0A8H7GVY9</accession>
<keyword evidence="3" id="KW-1185">Reference proteome</keyword>
<dbReference type="AlphaFoldDB" id="A0A8H7GVY9"/>
<reference evidence="2" key="1">
    <citation type="submission" date="2020-10" db="EMBL/GenBank/DDBJ databases">
        <title>The Whole-Genome Sequence of Metschnikowia persimmonesis, a Novel Endophytic Yeast Species Isolated from Medicinal Plant Diospyros kaki Thumb.</title>
        <authorList>
            <person name="Rahmat E."/>
            <person name="Kang Y."/>
        </authorList>
    </citation>
    <scope>NUCLEOTIDE SEQUENCE</scope>
    <source>
        <strain evidence="2">KIOM G15050</strain>
    </source>
</reference>
<organism evidence="2 3">
    <name type="scientific">Metschnikowia pulcherrima</name>
    <dbReference type="NCBI Taxonomy" id="27326"/>
    <lineage>
        <taxon>Eukaryota</taxon>
        <taxon>Fungi</taxon>
        <taxon>Dikarya</taxon>
        <taxon>Ascomycota</taxon>
        <taxon>Saccharomycotina</taxon>
        <taxon>Pichiomycetes</taxon>
        <taxon>Metschnikowiaceae</taxon>
        <taxon>Metschnikowia</taxon>
    </lineage>
</organism>